<gene>
    <name evidence="11" type="ORF">SAMN04488241_106159</name>
</gene>
<dbReference type="InterPro" id="IPR022792">
    <property type="entry name" value="T2SS_protein-GspN"/>
</dbReference>
<dbReference type="GO" id="GO:0015627">
    <property type="term" value="C:type II protein secretion system complex"/>
    <property type="evidence" value="ECO:0007669"/>
    <property type="project" value="InterPro"/>
</dbReference>
<evidence type="ECO:0000256" key="10">
    <source>
        <dbReference type="ARBA" id="ARBA00030772"/>
    </source>
</evidence>
<evidence type="ECO:0000256" key="6">
    <source>
        <dbReference type="ARBA" id="ARBA00022519"/>
    </source>
</evidence>
<evidence type="ECO:0000313" key="12">
    <source>
        <dbReference type="Proteomes" id="UP000199586"/>
    </source>
</evidence>
<evidence type="ECO:0000256" key="5">
    <source>
        <dbReference type="ARBA" id="ARBA00022475"/>
    </source>
</evidence>
<keyword evidence="12" id="KW-1185">Reference proteome</keyword>
<keyword evidence="8" id="KW-0653">Protein transport</keyword>
<dbReference type="GO" id="GO:0015628">
    <property type="term" value="P:protein secretion by the type II secretion system"/>
    <property type="evidence" value="ECO:0007669"/>
    <property type="project" value="InterPro"/>
</dbReference>
<evidence type="ECO:0000256" key="2">
    <source>
        <dbReference type="ARBA" id="ARBA00007208"/>
    </source>
</evidence>
<dbReference type="AlphaFoldDB" id="A0A1I5SW36"/>
<keyword evidence="4" id="KW-0813">Transport</keyword>
<comment type="similarity">
    <text evidence="2">Belongs to the GSP N family.</text>
</comment>
<organism evidence="11 12">
    <name type="scientific">Sphingomonas rubra</name>
    <dbReference type="NCBI Taxonomy" id="634430"/>
    <lineage>
        <taxon>Bacteria</taxon>
        <taxon>Pseudomonadati</taxon>
        <taxon>Pseudomonadota</taxon>
        <taxon>Alphaproteobacteria</taxon>
        <taxon>Sphingomonadales</taxon>
        <taxon>Sphingomonadaceae</taxon>
        <taxon>Sphingomonas</taxon>
    </lineage>
</organism>
<keyword evidence="7" id="KW-0812">Transmembrane</keyword>
<dbReference type="STRING" id="634430.SAMN04488241_106159"/>
<reference evidence="11 12" key="1">
    <citation type="submission" date="2016-10" db="EMBL/GenBank/DDBJ databases">
        <authorList>
            <person name="de Groot N.N."/>
        </authorList>
    </citation>
    <scope>NUCLEOTIDE SEQUENCE [LARGE SCALE GENOMIC DNA]</scope>
    <source>
        <strain evidence="11 12">CGMCC 1.9113</strain>
    </source>
</reference>
<evidence type="ECO:0000313" key="11">
    <source>
        <dbReference type="EMBL" id="SFP74436.1"/>
    </source>
</evidence>
<evidence type="ECO:0000256" key="7">
    <source>
        <dbReference type="ARBA" id="ARBA00022692"/>
    </source>
</evidence>
<keyword evidence="5" id="KW-1003">Cell membrane</keyword>
<evidence type="ECO:0000256" key="4">
    <source>
        <dbReference type="ARBA" id="ARBA00022448"/>
    </source>
</evidence>
<comment type="subcellular location">
    <subcellularLocation>
        <location evidence="1">Cell inner membrane</location>
    </subcellularLocation>
</comment>
<sequence length="241" mass="24351">MRRLRLRTGPAALFGAMLVVALLIFLPMRLVLGWTGAGEQGLVARSVTGSVWGATLSEARFGDLSLGDVGARLSPLPLLVGRATLSLEGPGGQGAPPLSGRAFVSRHAAGIAGFTGRLAAGAAFQPLPVVALDLDDVTARFEDDACIEAAGRVRAVLAGDVAGIALPPSIEGTARCDAGALLLPLASAAGTEAVSLRITGAGRYRADLSIRPADPAAVERLVASGFTQGAGGYGLSVEGRF</sequence>
<protein>
    <recommendedName>
        <fullName evidence="3">Type II secretion system protein N</fullName>
    </recommendedName>
    <alternativeName>
        <fullName evidence="10">General secretion pathway protein N</fullName>
    </alternativeName>
</protein>
<dbReference type="Pfam" id="PF01203">
    <property type="entry name" value="T2SSN"/>
    <property type="match status" value="1"/>
</dbReference>
<accession>A0A1I5SW36</accession>
<evidence type="ECO:0000256" key="1">
    <source>
        <dbReference type="ARBA" id="ARBA00004533"/>
    </source>
</evidence>
<evidence type="ECO:0000256" key="9">
    <source>
        <dbReference type="ARBA" id="ARBA00023136"/>
    </source>
</evidence>
<proteinExistence type="inferred from homology"/>
<evidence type="ECO:0000256" key="8">
    <source>
        <dbReference type="ARBA" id="ARBA00022927"/>
    </source>
</evidence>
<dbReference type="EMBL" id="FOXP01000006">
    <property type="protein sequence ID" value="SFP74436.1"/>
    <property type="molecule type" value="Genomic_DNA"/>
</dbReference>
<keyword evidence="9" id="KW-0472">Membrane</keyword>
<dbReference type="RefSeq" id="WP_093333348.1">
    <property type="nucleotide sequence ID" value="NZ_FOXP01000006.1"/>
</dbReference>
<dbReference type="Proteomes" id="UP000199586">
    <property type="component" value="Unassembled WGS sequence"/>
</dbReference>
<keyword evidence="6" id="KW-0997">Cell inner membrane</keyword>
<dbReference type="GO" id="GO:0005886">
    <property type="term" value="C:plasma membrane"/>
    <property type="evidence" value="ECO:0007669"/>
    <property type="project" value="UniProtKB-SubCell"/>
</dbReference>
<name>A0A1I5SW36_9SPHN</name>
<dbReference type="OrthoDB" id="7477467at2"/>
<evidence type="ECO:0000256" key="3">
    <source>
        <dbReference type="ARBA" id="ARBA00021563"/>
    </source>
</evidence>